<dbReference type="AlphaFoldDB" id="A0AAV0FD64"/>
<dbReference type="EMBL" id="CAMAPF010000976">
    <property type="protein sequence ID" value="CAH9133467.1"/>
    <property type="molecule type" value="Genomic_DNA"/>
</dbReference>
<keyword evidence="2" id="KW-1185">Reference proteome</keyword>
<sequence>MGCTSLGCHDSWQCYPTQPVRRLGLSQVWNQNKSGRHYITDESSLIIESKLFSFNISDSSICIRESKHGLFSAIEFDLNGAIWLCASLPKVLPGKSLFRPVLNKYITASLDGNNFGGFVRIFSGRILCLYQREKMELVSLDLLPVSRMQLPD</sequence>
<dbReference type="Proteomes" id="UP001152523">
    <property type="component" value="Unassembled WGS sequence"/>
</dbReference>
<reference evidence="1" key="1">
    <citation type="submission" date="2022-07" db="EMBL/GenBank/DDBJ databases">
        <authorList>
            <person name="Macas J."/>
            <person name="Novak P."/>
            <person name="Neumann P."/>
        </authorList>
    </citation>
    <scope>NUCLEOTIDE SEQUENCE</scope>
</reference>
<evidence type="ECO:0000313" key="2">
    <source>
        <dbReference type="Proteomes" id="UP001152523"/>
    </source>
</evidence>
<gene>
    <name evidence="1" type="ORF">CEPIT_LOCUS32967</name>
</gene>
<proteinExistence type="predicted"/>
<name>A0AAV0FD64_9ASTE</name>
<comment type="caution">
    <text evidence="1">The sequence shown here is derived from an EMBL/GenBank/DDBJ whole genome shotgun (WGS) entry which is preliminary data.</text>
</comment>
<accession>A0AAV0FD64</accession>
<organism evidence="1 2">
    <name type="scientific">Cuscuta epithymum</name>
    <dbReference type="NCBI Taxonomy" id="186058"/>
    <lineage>
        <taxon>Eukaryota</taxon>
        <taxon>Viridiplantae</taxon>
        <taxon>Streptophyta</taxon>
        <taxon>Embryophyta</taxon>
        <taxon>Tracheophyta</taxon>
        <taxon>Spermatophyta</taxon>
        <taxon>Magnoliopsida</taxon>
        <taxon>eudicotyledons</taxon>
        <taxon>Gunneridae</taxon>
        <taxon>Pentapetalae</taxon>
        <taxon>asterids</taxon>
        <taxon>lamiids</taxon>
        <taxon>Solanales</taxon>
        <taxon>Convolvulaceae</taxon>
        <taxon>Cuscuteae</taxon>
        <taxon>Cuscuta</taxon>
        <taxon>Cuscuta subgen. Cuscuta</taxon>
    </lineage>
</organism>
<protein>
    <submittedName>
        <fullName evidence="1">Uncharacterized protein</fullName>
    </submittedName>
</protein>
<evidence type="ECO:0000313" key="1">
    <source>
        <dbReference type="EMBL" id="CAH9133467.1"/>
    </source>
</evidence>